<dbReference type="AlphaFoldDB" id="A0A369T5W6"/>
<dbReference type="Pfam" id="PF00593">
    <property type="entry name" value="TonB_dep_Rec_b-barrel"/>
    <property type="match status" value="1"/>
</dbReference>
<comment type="subcellular location">
    <subcellularLocation>
        <location evidence="1">Cell outer membrane</location>
    </subcellularLocation>
</comment>
<feature type="domain" description="TonB-dependent receptor-like beta-barrel" evidence="5">
    <location>
        <begin position="681"/>
        <end position="919"/>
    </location>
</feature>
<feature type="signal peptide" evidence="4">
    <location>
        <begin position="1"/>
        <end position="25"/>
    </location>
</feature>
<evidence type="ECO:0000259" key="6">
    <source>
        <dbReference type="Pfam" id="PF04773"/>
    </source>
</evidence>
<dbReference type="SUPFAM" id="SSF48452">
    <property type="entry name" value="TPR-like"/>
    <property type="match status" value="2"/>
</dbReference>
<dbReference type="InterPro" id="IPR006860">
    <property type="entry name" value="FecR"/>
</dbReference>
<sequence length="1125" mass="123088">MTGAGVVGIALLVFALCLADTAAIAEERCRDPVGRLVSAQGIIELKSRADEDWEELKVDASLCPGDTLHVRGRSRAAVFLFASRAILRVDQNTTLKLGPAREGQSFLDLFEGGAHFFSRRPRALNVSTPFVNAGVEGTEFYIRVGPSKTDLTVFQGQVEARNEKGRLAISSGASATAGAGMAPEERAVTRPRDLIGWTLYYPPVFALGDGEDLAPNVEAAREARARGDLAAAFEAMERIPEAERDSDYHVHLAALLADVGRAGEARTAIDTARHLAPRSGKPDAIDSVIVLARGQRQRALDLARRAVRRSPDVPATHLALSYALQADLQLDAALDSTLTAAERFPEHSLLWARTAELWLAKGDTATALAAAETGASLRPRLAPALSILGFARLSRFQTDKAIRAFRDAIALNSASPTPRLGLGLAKIRQGQLAEGRQEIEIAAALDPGDALLRSYLGKAYFEERRDKPAADELRTAKTLDPDSPTPYFYDALRKQAENRPTEALSDLRKSTARNDNRAVYRSRLLLDEDLAVRGTSAARIYDDLGFERLARLQASRSLALDPTNHSAHRFLADSFRGSARQESARVSELLRAQLLQPLNIQPVQASLSETEVNLPSRAAPNSPAFNEFTPLFVRDDVQLAASGLGGDDGTFGDEVVVSGIAGRGSFSLSQFHFETDGFRPNNDLRHDIIGGFGQVSLTPEFSVQFEARHRDTEQGDLELRFDPDDFGPEDRREQDEDTFRLGSHLKLSPRADVITSVIYEDRDAKQFNSQRSLAFLGGVPIPVSVDITEDVEAEGVDAQTQLLLRGDGYSAIVGGGVGTTDLREETSTLVQPFGISESSTRDVTERQHSLYGYVHGNLPDPVIWTLGFSYDSYEKAAIDVDKLSPKLGVQWEVTPTIRLRAAVMRTVRRPLLADQTLEPSQVAGFFQFFDDPNGTAAWRSGVGVDVTLGDSLFAGLEASWRELDVPLEDESADRSETFDQDEARYGGYLYWIPAERWAISLTPSFEQIDVEESIGPERLETLEAPLGVRYFHPSGLFAGISGSLVHQTFDPRINGAGTETETFGVLDAFAGLRLPGRQGIISLEGRNLTDADFNFQDDNFVNFGRPVRPRYEPDRQVIARLTLIF</sequence>
<dbReference type="GO" id="GO:0009279">
    <property type="term" value="C:cell outer membrane"/>
    <property type="evidence" value="ECO:0007669"/>
    <property type="project" value="UniProtKB-SubCell"/>
</dbReference>
<dbReference type="Pfam" id="PF04773">
    <property type="entry name" value="FecR"/>
    <property type="match status" value="1"/>
</dbReference>
<accession>A0A369T5W6</accession>
<dbReference type="Gene3D" id="1.25.40.10">
    <property type="entry name" value="Tetratricopeptide repeat domain"/>
    <property type="match status" value="1"/>
</dbReference>
<evidence type="ECO:0000313" key="7">
    <source>
        <dbReference type="EMBL" id="RDD60658.1"/>
    </source>
</evidence>
<dbReference type="SUPFAM" id="SSF56935">
    <property type="entry name" value="Porins"/>
    <property type="match status" value="1"/>
</dbReference>
<reference evidence="7 8" key="1">
    <citation type="submission" date="2018-07" db="EMBL/GenBank/DDBJ databases">
        <title>Venubactetium sediminum gen. nov., sp. nov., isolated from a marine solar saltern.</title>
        <authorList>
            <person name="Wang S."/>
        </authorList>
    </citation>
    <scope>NUCLEOTIDE SEQUENCE [LARGE SCALE GENOMIC DNA]</scope>
    <source>
        <strain evidence="7 8">WD2A32</strain>
    </source>
</reference>
<dbReference type="Gene3D" id="2.40.170.20">
    <property type="entry name" value="TonB-dependent receptor, beta-barrel domain"/>
    <property type="match status" value="1"/>
</dbReference>
<evidence type="ECO:0000256" key="2">
    <source>
        <dbReference type="ARBA" id="ARBA00023136"/>
    </source>
</evidence>
<keyword evidence="7" id="KW-0675">Receptor</keyword>
<dbReference type="SMART" id="SM00028">
    <property type="entry name" value="TPR"/>
    <property type="match status" value="5"/>
</dbReference>
<dbReference type="PANTHER" id="PTHR12558:SF13">
    <property type="entry name" value="CELL DIVISION CYCLE PROTEIN 27 HOMOLOG"/>
    <property type="match status" value="1"/>
</dbReference>
<gene>
    <name evidence="7" type="ORF">DRB17_17050</name>
</gene>
<evidence type="ECO:0000256" key="1">
    <source>
        <dbReference type="ARBA" id="ARBA00004442"/>
    </source>
</evidence>
<dbReference type="InterPro" id="IPR011990">
    <property type="entry name" value="TPR-like_helical_dom_sf"/>
</dbReference>
<dbReference type="EMBL" id="QPMH01000022">
    <property type="protein sequence ID" value="RDD60658.1"/>
    <property type="molecule type" value="Genomic_DNA"/>
</dbReference>
<evidence type="ECO:0000259" key="5">
    <source>
        <dbReference type="Pfam" id="PF00593"/>
    </source>
</evidence>
<organism evidence="7 8">
    <name type="scientific">Ferruginivarius sediminum</name>
    <dbReference type="NCBI Taxonomy" id="2661937"/>
    <lineage>
        <taxon>Bacteria</taxon>
        <taxon>Pseudomonadati</taxon>
        <taxon>Pseudomonadota</taxon>
        <taxon>Alphaproteobacteria</taxon>
        <taxon>Rhodospirillales</taxon>
        <taxon>Rhodospirillaceae</taxon>
        <taxon>Ferruginivarius</taxon>
    </lineage>
</organism>
<comment type="caution">
    <text evidence="7">The sequence shown here is derived from an EMBL/GenBank/DDBJ whole genome shotgun (WGS) entry which is preliminary data.</text>
</comment>
<feature type="chain" id="PRO_5016826520" evidence="4">
    <location>
        <begin position="26"/>
        <end position="1125"/>
    </location>
</feature>
<keyword evidence="3" id="KW-0998">Cell outer membrane</keyword>
<keyword evidence="4" id="KW-0732">Signal</keyword>
<dbReference type="InterPro" id="IPR000531">
    <property type="entry name" value="Beta-barrel_TonB"/>
</dbReference>
<dbReference type="PANTHER" id="PTHR12558">
    <property type="entry name" value="CELL DIVISION CYCLE 16,23,27"/>
    <property type="match status" value="1"/>
</dbReference>
<proteinExistence type="predicted"/>
<protein>
    <submittedName>
        <fullName evidence="7">TonB-dependent receptor</fullName>
    </submittedName>
</protein>
<dbReference type="InterPro" id="IPR019734">
    <property type="entry name" value="TPR_rpt"/>
</dbReference>
<dbReference type="InterPro" id="IPR036942">
    <property type="entry name" value="Beta-barrel_TonB_sf"/>
</dbReference>
<evidence type="ECO:0000256" key="4">
    <source>
        <dbReference type="SAM" id="SignalP"/>
    </source>
</evidence>
<keyword evidence="2" id="KW-0472">Membrane</keyword>
<name>A0A369T5W6_9PROT</name>
<dbReference type="Gene3D" id="2.60.120.1440">
    <property type="match status" value="1"/>
</dbReference>
<dbReference type="Proteomes" id="UP000253941">
    <property type="component" value="Unassembled WGS sequence"/>
</dbReference>
<feature type="domain" description="FecR protein" evidence="6">
    <location>
        <begin position="76"/>
        <end position="159"/>
    </location>
</feature>
<keyword evidence="8" id="KW-1185">Reference proteome</keyword>
<evidence type="ECO:0000313" key="8">
    <source>
        <dbReference type="Proteomes" id="UP000253941"/>
    </source>
</evidence>
<dbReference type="RefSeq" id="WP_114583435.1">
    <property type="nucleotide sequence ID" value="NZ_QPMH01000022.1"/>
</dbReference>
<evidence type="ECO:0000256" key="3">
    <source>
        <dbReference type="ARBA" id="ARBA00023237"/>
    </source>
</evidence>